<dbReference type="RefSeq" id="WP_306682055.1">
    <property type="nucleotide sequence ID" value="NZ_CP132914.1"/>
</dbReference>
<dbReference type="InterPro" id="IPR007844">
    <property type="entry name" value="AsmA"/>
</dbReference>
<proteinExistence type="predicted"/>
<dbReference type="Proteomes" id="UP001236800">
    <property type="component" value="Chromosome"/>
</dbReference>
<dbReference type="InterPro" id="IPR052894">
    <property type="entry name" value="AsmA-related"/>
</dbReference>
<feature type="domain" description="AsmA" evidence="3">
    <location>
        <begin position="2"/>
        <end position="259"/>
    </location>
</feature>
<reference evidence="4" key="1">
    <citation type="submission" date="2023-08" db="EMBL/GenBank/DDBJ databases">
        <title>Complete genome sequence of Shewanella oncorhynchi Z-P2, a siderophore putrebactin-producing bacterium.</title>
        <authorList>
            <person name="Zhang Y."/>
        </authorList>
    </citation>
    <scope>NUCLEOTIDE SEQUENCE</scope>
    <source>
        <strain evidence="4">Z-P2</strain>
    </source>
</reference>
<feature type="compositionally biased region" description="Low complexity" evidence="2">
    <location>
        <begin position="133"/>
        <end position="144"/>
    </location>
</feature>
<sequence length="608" mass="65126">MKFIKWLLALMVTLILLVTVYLTVFFDPNDFKPEIVDAVKKQTGRELVITDDLSWTFFPVIGINLGGVSLSNPEGFTPKAMLEVKKAVAEVALMPLFSQKIEIAELSLDGATINLVTRKNGTSSFDGLSGDNSPKTASPAAAESSSNAKLNDINIGGISITNTQINMIDEANKQTQVFTLSSFTLGEFSLDKFAPIAFEFSATMPDMTISSEAKGELKLSRDFKQLVINGLKIDTVVEGESIPNKKLETSVSLATQIALDKQQLSVDIAQLTAASITAAGKVGVNYGTKIPQINADFQVGDIDLDTLLPKTEATATAEQAPAANSQAVEPDLSALKQLDVKLKLTVKSIKVANLSTQNWLMDVGIKNGVLDLTKLNADLYQGQLLVSAQVDARQAVASYQFDKKVTGVQIRPLLKDAADVDLLAGTANFDVKGKGKSLIPEQLKKNLLANGHFDINDGALYGVNIPQMIRSAQAKLKGDLSPETKAERKTDFSSLTGSFSLDNGVATNPDLALSSPLLRLDGKGTANLLTEALDYRLTASLVNSLKGQGGSDKDALAGVDIPLAITGTFQKPEYALDTKALLNNQLKEETDKAKEKLKDSLLKKLGGF</sequence>
<evidence type="ECO:0000256" key="2">
    <source>
        <dbReference type="SAM" id="MobiDB-lite"/>
    </source>
</evidence>
<evidence type="ECO:0000313" key="4">
    <source>
        <dbReference type="EMBL" id="WMB71255.1"/>
    </source>
</evidence>
<dbReference type="AlphaFoldDB" id="A0AA50KAA3"/>
<protein>
    <submittedName>
        <fullName evidence="4">AsmA family protein</fullName>
    </submittedName>
</protein>
<dbReference type="PANTHER" id="PTHR30441:SF4">
    <property type="entry name" value="PROTEIN ASMA"/>
    <property type="match status" value="1"/>
</dbReference>
<name>A0AA50KAA3_9GAMM</name>
<dbReference type="PANTHER" id="PTHR30441">
    <property type="entry name" value="DUF748 DOMAIN-CONTAINING PROTEIN"/>
    <property type="match status" value="1"/>
</dbReference>
<dbReference type="GeneID" id="301340013"/>
<keyword evidence="1" id="KW-0175">Coiled coil</keyword>
<feature type="coiled-coil region" evidence="1">
    <location>
        <begin position="576"/>
        <end position="603"/>
    </location>
</feature>
<dbReference type="KEGG" id="sog:RA178_12480"/>
<evidence type="ECO:0000259" key="3">
    <source>
        <dbReference type="Pfam" id="PF05170"/>
    </source>
</evidence>
<gene>
    <name evidence="4" type="ORF">RA178_12480</name>
</gene>
<organism evidence="4">
    <name type="scientific">Shewanella oncorhynchi</name>
    <dbReference type="NCBI Taxonomy" id="2726434"/>
    <lineage>
        <taxon>Bacteria</taxon>
        <taxon>Pseudomonadati</taxon>
        <taxon>Pseudomonadota</taxon>
        <taxon>Gammaproteobacteria</taxon>
        <taxon>Alteromonadales</taxon>
        <taxon>Shewanellaceae</taxon>
        <taxon>Shewanella</taxon>
    </lineage>
</organism>
<dbReference type="GO" id="GO:0005886">
    <property type="term" value="C:plasma membrane"/>
    <property type="evidence" value="ECO:0007669"/>
    <property type="project" value="TreeGrafter"/>
</dbReference>
<dbReference type="EMBL" id="CP132914">
    <property type="protein sequence ID" value="WMB71255.1"/>
    <property type="molecule type" value="Genomic_DNA"/>
</dbReference>
<feature type="region of interest" description="Disordered" evidence="2">
    <location>
        <begin position="124"/>
        <end position="144"/>
    </location>
</feature>
<evidence type="ECO:0000256" key="1">
    <source>
        <dbReference type="SAM" id="Coils"/>
    </source>
</evidence>
<dbReference type="Pfam" id="PF05170">
    <property type="entry name" value="AsmA"/>
    <property type="match status" value="1"/>
</dbReference>
<accession>A0AA50KAA3</accession>
<dbReference type="GO" id="GO:0090313">
    <property type="term" value="P:regulation of protein targeting to membrane"/>
    <property type="evidence" value="ECO:0007669"/>
    <property type="project" value="TreeGrafter"/>
</dbReference>